<keyword evidence="1" id="KW-0472">Membrane</keyword>
<reference evidence="2 3" key="1">
    <citation type="submission" date="2015-03" db="EMBL/GenBank/DDBJ databases">
        <title>Genome sequence of Pseudoalteromonas aurantia.</title>
        <authorList>
            <person name="Xie B.-B."/>
            <person name="Rong J.-C."/>
            <person name="Qin Q.-L."/>
            <person name="Zhang Y.-Z."/>
        </authorList>
    </citation>
    <scope>NUCLEOTIDE SEQUENCE [LARGE SCALE GENOMIC DNA]</scope>
    <source>
        <strain evidence="2 3">208</strain>
    </source>
</reference>
<dbReference type="Proteomes" id="UP000615755">
    <property type="component" value="Unassembled WGS sequence"/>
</dbReference>
<feature type="transmembrane region" description="Helical" evidence="1">
    <location>
        <begin position="12"/>
        <end position="35"/>
    </location>
</feature>
<comment type="caution">
    <text evidence="2">The sequence shown here is derived from an EMBL/GenBank/DDBJ whole genome shotgun (WGS) entry which is preliminary data.</text>
</comment>
<evidence type="ECO:0000313" key="2">
    <source>
        <dbReference type="EMBL" id="MBE0368100.1"/>
    </source>
</evidence>
<keyword evidence="1" id="KW-1133">Transmembrane helix</keyword>
<keyword evidence="3" id="KW-1185">Reference proteome</keyword>
<proteinExistence type="predicted"/>
<keyword evidence="1" id="KW-0812">Transmembrane</keyword>
<evidence type="ECO:0000313" key="3">
    <source>
        <dbReference type="Proteomes" id="UP000615755"/>
    </source>
</evidence>
<name>A0ABR9EAT1_9GAMM</name>
<evidence type="ECO:0000256" key="1">
    <source>
        <dbReference type="SAM" id="Phobius"/>
    </source>
</evidence>
<accession>A0ABR9EAT1</accession>
<sequence>MSAECLRDFTIYLSAFIHFIFNVLIIRLLAMLYLFHSFTTFITPRDAW</sequence>
<protein>
    <submittedName>
        <fullName evidence="2">Uncharacterized protein</fullName>
    </submittedName>
</protein>
<gene>
    <name evidence="2" type="ORF">PAUR_a1623</name>
</gene>
<organism evidence="2 3">
    <name type="scientific">Pseudoalteromonas aurantia 208</name>
    <dbReference type="NCBI Taxonomy" id="1314867"/>
    <lineage>
        <taxon>Bacteria</taxon>
        <taxon>Pseudomonadati</taxon>
        <taxon>Pseudomonadota</taxon>
        <taxon>Gammaproteobacteria</taxon>
        <taxon>Alteromonadales</taxon>
        <taxon>Pseudoalteromonadaceae</taxon>
        <taxon>Pseudoalteromonas</taxon>
    </lineage>
</organism>
<dbReference type="EMBL" id="AQGV01000012">
    <property type="protein sequence ID" value="MBE0368100.1"/>
    <property type="molecule type" value="Genomic_DNA"/>
</dbReference>